<keyword evidence="4 5" id="KW-0067">ATP-binding</keyword>
<dbReference type="InterPro" id="IPR027785">
    <property type="entry name" value="UvrD-like_helicase_C"/>
</dbReference>
<evidence type="ECO:0000256" key="4">
    <source>
        <dbReference type="ARBA" id="ARBA00022840"/>
    </source>
</evidence>
<feature type="domain" description="UvrD-like helicase ATP-binding" evidence="7">
    <location>
        <begin position="185"/>
        <end position="532"/>
    </location>
</feature>
<dbReference type="PANTHER" id="PTHR11070">
    <property type="entry name" value="UVRD / RECB / PCRA DNA HELICASE FAMILY MEMBER"/>
    <property type="match status" value="1"/>
</dbReference>
<keyword evidence="1 5" id="KW-0547">Nucleotide-binding</keyword>
<protein>
    <submittedName>
        <fullName evidence="8">DNA helicase IV</fullName>
    </submittedName>
</protein>
<dbReference type="SUPFAM" id="SSF52540">
    <property type="entry name" value="P-loop containing nucleoside triphosphate hydrolases"/>
    <property type="match status" value="1"/>
</dbReference>
<dbReference type="GO" id="GO:0003677">
    <property type="term" value="F:DNA binding"/>
    <property type="evidence" value="ECO:0007669"/>
    <property type="project" value="InterPro"/>
</dbReference>
<dbReference type="Gene3D" id="3.40.50.300">
    <property type="entry name" value="P-loop containing nucleotide triphosphate hydrolases"/>
    <property type="match status" value="2"/>
</dbReference>
<gene>
    <name evidence="8" type="ORF">SAMN05660324_2520</name>
</gene>
<feature type="region of interest" description="Disordered" evidence="6">
    <location>
        <begin position="690"/>
        <end position="719"/>
    </location>
</feature>
<dbReference type="InterPro" id="IPR000212">
    <property type="entry name" value="DNA_helicase_UvrD/REP"/>
</dbReference>
<feature type="binding site" evidence="5">
    <location>
        <begin position="206"/>
        <end position="213"/>
    </location>
    <ligand>
        <name>ATP</name>
        <dbReference type="ChEBI" id="CHEBI:30616"/>
    </ligand>
</feature>
<dbReference type="PROSITE" id="PS51198">
    <property type="entry name" value="UVRD_HELICASE_ATP_BIND"/>
    <property type="match status" value="1"/>
</dbReference>
<keyword evidence="9" id="KW-1185">Reference proteome</keyword>
<dbReference type="InterPro" id="IPR027417">
    <property type="entry name" value="P-loop_NTPase"/>
</dbReference>
<name>A0A1G7TKR7_9ACTN</name>
<evidence type="ECO:0000313" key="8">
    <source>
        <dbReference type="EMBL" id="SDG35926.1"/>
    </source>
</evidence>
<dbReference type="Proteomes" id="UP000198863">
    <property type="component" value="Unassembled WGS sequence"/>
</dbReference>
<dbReference type="GO" id="GO:0000725">
    <property type="term" value="P:recombinational repair"/>
    <property type="evidence" value="ECO:0007669"/>
    <property type="project" value="TreeGrafter"/>
</dbReference>
<evidence type="ECO:0000256" key="5">
    <source>
        <dbReference type="PROSITE-ProRule" id="PRU00560"/>
    </source>
</evidence>
<dbReference type="Pfam" id="PF13538">
    <property type="entry name" value="UvrD_C_2"/>
    <property type="match status" value="1"/>
</dbReference>
<evidence type="ECO:0000256" key="3">
    <source>
        <dbReference type="ARBA" id="ARBA00022806"/>
    </source>
</evidence>
<accession>A0A1G7TKR7</accession>
<dbReference type="PANTHER" id="PTHR11070:SF45">
    <property type="entry name" value="DNA 3'-5' HELICASE"/>
    <property type="match status" value="1"/>
</dbReference>
<organism evidence="8 9">
    <name type="scientific">Klenkia brasiliensis</name>
    <dbReference type="NCBI Taxonomy" id="333142"/>
    <lineage>
        <taxon>Bacteria</taxon>
        <taxon>Bacillati</taxon>
        <taxon>Actinomycetota</taxon>
        <taxon>Actinomycetes</taxon>
        <taxon>Geodermatophilales</taxon>
        <taxon>Geodermatophilaceae</taxon>
        <taxon>Klenkia</taxon>
    </lineage>
</organism>
<evidence type="ECO:0000313" key="9">
    <source>
        <dbReference type="Proteomes" id="UP000198863"/>
    </source>
</evidence>
<dbReference type="InterPro" id="IPR014016">
    <property type="entry name" value="UvrD-like_ATP-bd"/>
</dbReference>
<dbReference type="GO" id="GO:0043138">
    <property type="term" value="F:3'-5' DNA helicase activity"/>
    <property type="evidence" value="ECO:0007669"/>
    <property type="project" value="TreeGrafter"/>
</dbReference>
<evidence type="ECO:0000256" key="1">
    <source>
        <dbReference type="ARBA" id="ARBA00022741"/>
    </source>
</evidence>
<keyword evidence="2 5" id="KW-0378">Hydrolase</keyword>
<keyword evidence="3 5" id="KW-0347">Helicase</keyword>
<dbReference type="GO" id="GO:0016787">
    <property type="term" value="F:hydrolase activity"/>
    <property type="evidence" value="ECO:0007669"/>
    <property type="project" value="UniProtKB-UniRule"/>
</dbReference>
<dbReference type="AlphaFoldDB" id="A0A1G7TKR7"/>
<dbReference type="GO" id="GO:0005524">
    <property type="term" value="F:ATP binding"/>
    <property type="evidence" value="ECO:0007669"/>
    <property type="project" value="UniProtKB-UniRule"/>
</dbReference>
<proteinExistence type="predicted"/>
<reference evidence="9" key="1">
    <citation type="submission" date="2016-10" db="EMBL/GenBank/DDBJ databases">
        <authorList>
            <person name="Varghese N."/>
            <person name="Submissions S."/>
        </authorList>
    </citation>
    <scope>NUCLEOTIDE SEQUENCE [LARGE SCALE GENOMIC DNA]</scope>
    <source>
        <strain evidence="9">DSM 44526</strain>
    </source>
</reference>
<dbReference type="GO" id="GO:0005829">
    <property type="term" value="C:cytosol"/>
    <property type="evidence" value="ECO:0007669"/>
    <property type="project" value="TreeGrafter"/>
</dbReference>
<evidence type="ECO:0000256" key="2">
    <source>
        <dbReference type="ARBA" id="ARBA00022801"/>
    </source>
</evidence>
<evidence type="ECO:0000256" key="6">
    <source>
        <dbReference type="SAM" id="MobiDB-lite"/>
    </source>
</evidence>
<sequence length="748" mass="80640">MPDGEAISAASLPRHPEHEVEQAYVSTAYEMLDKGLAAVEVTYNTYEEGNRATSFALKRALDLLRNSRGSGQLVFGRVDRPHEEPLYIGRRRVHDETKNLLVAGWHSPAAQVFYEASPAQPSGLALKRVFVEQDRVLSQVVDEITASTAVDVLAGRSDGPTPLSDALLIELDRSRDGVMREVVATIQAEQFRAIRAPRQGVLVVQGGPGTGKTVVGLHRAAWQAFNDADLRRTGILVVAPSTAFLSYMSGVLPSLDASDVLQVDLGSLYAGEALATGWERPETARIKGSAAMSEVLHRALTARRGWAEGDLEFALGGARASLTGDEVRELVTDAASRRLPHNQARDVLRQSLSAAAFRAYSEAQAAAGRAVIATEPALRRLSTFTNALDRMWPTLTPEEMLRGVYGTQTWLVDAASGVLSADERALLFREPRSSIDDEPWTAADLFCLDELSYLLNGEGRSYGHVVVDEAQDLSPMQARALARRCPSGSFTLLGDLAQATGQWIRDDWQELTVHLHHQPAQIEDLTVGYRVPGPVVELAAGLLPHIAPDLAVPRSVRQGLGAPTVHVAAQSDADLLATVVTLASADVEAGLTTAVVVPDQDHAEVYEALTAKFADRVGDGAAEDFGRALTVVPVSMVKGLEFDAVYVVEPSAIAAGGADGLRRLYVAMTRCTQLLRLICTADLPPGLRHLLPNEVPADQGRVDETDDVDDPRKPTAGPGLAELIDMLDDDDRELVVALVHRLARSTQR</sequence>
<dbReference type="EMBL" id="FNCF01000003">
    <property type="protein sequence ID" value="SDG35926.1"/>
    <property type="molecule type" value="Genomic_DNA"/>
</dbReference>
<evidence type="ECO:0000259" key="7">
    <source>
        <dbReference type="PROSITE" id="PS51198"/>
    </source>
</evidence>